<feature type="region of interest" description="Disordered" evidence="5">
    <location>
        <begin position="492"/>
        <end position="610"/>
    </location>
</feature>
<evidence type="ECO:0000313" key="6">
    <source>
        <dbReference type="EMBL" id="EFJ51574.1"/>
    </source>
</evidence>
<protein>
    <submittedName>
        <fullName evidence="6">Uncharacterized protein</fullName>
    </submittedName>
</protein>
<organism evidence="7">
    <name type="scientific">Volvox carteri f. nagariensis</name>
    <dbReference type="NCBI Taxonomy" id="3068"/>
    <lineage>
        <taxon>Eukaryota</taxon>
        <taxon>Viridiplantae</taxon>
        <taxon>Chlorophyta</taxon>
        <taxon>core chlorophytes</taxon>
        <taxon>Chlorophyceae</taxon>
        <taxon>CS clade</taxon>
        <taxon>Chlamydomonadales</taxon>
        <taxon>Volvocaceae</taxon>
        <taxon>Volvox</taxon>
    </lineage>
</organism>
<dbReference type="STRING" id="3068.D8TM40"/>
<feature type="compositionally biased region" description="Basic residues" evidence="5">
    <location>
        <begin position="393"/>
        <end position="404"/>
    </location>
</feature>
<name>D8TM40_VOLCA</name>
<dbReference type="InterPro" id="IPR036322">
    <property type="entry name" value="WD40_repeat_dom_sf"/>
</dbReference>
<keyword evidence="4" id="KW-0539">Nucleus</keyword>
<feature type="compositionally biased region" description="Pro residues" evidence="5">
    <location>
        <begin position="515"/>
        <end position="541"/>
    </location>
</feature>
<feature type="compositionally biased region" description="Pro residues" evidence="5">
    <location>
        <begin position="552"/>
        <end position="564"/>
    </location>
</feature>
<dbReference type="Gene3D" id="2.130.10.10">
    <property type="entry name" value="YVTN repeat-like/Quinoprotein amine dehydrogenase"/>
    <property type="match status" value="1"/>
</dbReference>
<feature type="non-terminal residue" evidence="6">
    <location>
        <position position="1"/>
    </location>
</feature>
<dbReference type="InterPro" id="IPR001680">
    <property type="entry name" value="WD40_rpt"/>
</dbReference>
<feature type="compositionally biased region" description="Low complexity" evidence="5">
    <location>
        <begin position="789"/>
        <end position="799"/>
    </location>
</feature>
<feature type="compositionally biased region" description="Gly residues" evidence="5">
    <location>
        <begin position="442"/>
        <end position="452"/>
    </location>
</feature>
<feature type="region of interest" description="Disordered" evidence="5">
    <location>
        <begin position="741"/>
        <end position="833"/>
    </location>
</feature>
<dbReference type="GO" id="GO:0005730">
    <property type="term" value="C:nucleolus"/>
    <property type="evidence" value="ECO:0007669"/>
    <property type="project" value="UniProtKB-SubCell"/>
</dbReference>
<feature type="compositionally biased region" description="Gly residues" evidence="5">
    <location>
        <begin position="574"/>
        <end position="595"/>
    </location>
</feature>
<dbReference type="SMART" id="SM00320">
    <property type="entry name" value="WD40"/>
    <property type="match status" value="2"/>
</dbReference>
<feature type="compositionally biased region" description="Basic residues" evidence="5">
    <location>
        <begin position="813"/>
        <end position="828"/>
    </location>
</feature>
<evidence type="ECO:0000256" key="5">
    <source>
        <dbReference type="SAM" id="MobiDB-lite"/>
    </source>
</evidence>
<sequence>GHVYGFDIMSGACLSSYTGLYTQPVTSCVFVPESDLLYTTAMDTCAVLDAHDQHRPDKSVMVTMPQLSSQHLLATVVSLTAARLFVLLADGAVHVWQLHLRRPPSFLAAWTHLSRESGVSLSYIDGGVLSTQVSSRMALPYDHVTGFTHDHLAIGTASGDCVLVDVTRRVLGHISFRFPAYKHQPLQILAPDLDRGILVTVSRTTIKIWTLHDMRCMHELCTSRPVTRLELLEGRAVLGTVSGSVHVMELSSGASNAASVTVDHMDAVTGLGPSVYLQHVVTGSKDSHIKIFDRDKRFKRSIYVGAPVAAVTYLNDRGDILAAMGTRLVVVRAEKYDRLPSAPKSRLQRLSRCKVPLQAYAAWVAEEGGAGPDGSGSSPPAAGGAGAGGNAISRRRTPPLRRLRSFNLNDSQHGGGGSAGSGMSGLGGGGRVTSSRPTSQAGVGGGGGGGGQALAQRPQSRGAAAAAAAAAAGGGGASLPAASLVAVAVAAAADSRPSSVRKGVLKTADTEGSQVPPPDAHPPPPPPLLLRPPPPLPPLTPPITQHTAVSGPPTPPLPPPPPPALAAASSAASGAGGVGGEDSTYGNGGGGGGDSAAGDQVTKSEDEEEGRLITREIYPLKFKYNLHKEKGKQRNGWGPAANHNCHNGRCNYLNGQPQRQYSENGSTSFNGSETTEAPVIIAAGLSSRFRRTLPVIASPSAFFDGHIPPEALMPTTATKSAAAAAAAANGHDRKASAAVAAAVAGGGSGPGQRTPRAKRESIDSAAATTGGTLLGDGVRRSGDGGEVGTGAAAGTAPGATERKERKAGDGDGKKRRKKKKKKKRRRRAAPGDQDLVEELKARLDYEIRAEVKAFEKHQTVQRLARATFLPRLGGPVVAATAAAAAAASRAALTAPVMPGGSRGGTEPGMGGAAAAGGGGGGGRNSDSGGTAAAPPLPDVTPAPAAPAPAPAASVAAVGQLPRPVLMPQVSGGPSFKALLKGLGVRGSVGDMARFMKDPSRFVVAQEQGAAAAGHGGGAGGVVKAAGGSPRKEGDQRQRGGRSQGVEQRTAGAGHRGRLAVLLLW</sequence>
<feature type="region of interest" description="Disordered" evidence="5">
    <location>
        <begin position="1011"/>
        <end position="1052"/>
    </location>
</feature>
<dbReference type="GeneID" id="9620354"/>
<feature type="compositionally biased region" description="Basic and acidic residues" evidence="5">
    <location>
        <begin position="800"/>
        <end position="812"/>
    </location>
</feature>
<dbReference type="RefSeq" id="XP_002947526.1">
    <property type="nucleotide sequence ID" value="XM_002947480.1"/>
</dbReference>
<comment type="subcellular location">
    <subcellularLocation>
        <location evidence="1">Nucleus</location>
        <location evidence="1">Nucleolus</location>
    </subcellularLocation>
</comment>
<dbReference type="SUPFAM" id="SSF50978">
    <property type="entry name" value="WD40 repeat-like"/>
    <property type="match status" value="1"/>
</dbReference>
<accession>D8TM40</accession>
<dbReference type="AlphaFoldDB" id="D8TM40"/>
<evidence type="ECO:0000256" key="1">
    <source>
        <dbReference type="ARBA" id="ARBA00004604"/>
    </source>
</evidence>
<dbReference type="OrthoDB" id="6262491at2759"/>
<proteinExistence type="predicted"/>
<dbReference type="GO" id="GO:0045943">
    <property type="term" value="P:positive regulation of transcription by RNA polymerase I"/>
    <property type="evidence" value="ECO:0007669"/>
    <property type="project" value="TreeGrafter"/>
</dbReference>
<feature type="region of interest" description="Disordered" evidence="5">
    <location>
        <begin position="897"/>
        <end position="948"/>
    </location>
</feature>
<evidence type="ECO:0000256" key="2">
    <source>
        <dbReference type="ARBA" id="ARBA00022574"/>
    </source>
</evidence>
<dbReference type="Proteomes" id="UP000001058">
    <property type="component" value="Unassembled WGS sequence"/>
</dbReference>
<keyword evidence="3" id="KW-0677">Repeat</keyword>
<reference evidence="6 7" key="1">
    <citation type="journal article" date="2010" name="Science">
        <title>Genomic analysis of organismal complexity in the multicellular green alga Volvox carteri.</title>
        <authorList>
            <person name="Prochnik S.E."/>
            <person name="Umen J."/>
            <person name="Nedelcu A.M."/>
            <person name="Hallmann A."/>
            <person name="Miller S.M."/>
            <person name="Nishii I."/>
            <person name="Ferris P."/>
            <person name="Kuo A."/>
            <person name="Mitros T."/>
            <person name="Fritz-Laylin L.K."/>
            <person name="Hellsten U."/>
            <person name="Chapman J."/>
            <person name="Simakov O."/>
            <person name="Rensing S.A."/>
            <person name="Terry A."/>
            <person name="Pangilinan J."/>
            <person name="Kapitonov V."/>
            <person name="Jurka J."/>
            <person name="Salamov A."/>
            <person name="Shapiro H."/>
            <person name="Schmutz J."/>
            <person name="Grimwood J."/>
            <person name="Lindquist E."/>
            <person name="Lucas S."/>
            <person name="Grigoriev I.V."/>
            <person name="Schmitt R."/>
            <person name="Kirk D."/>
            <person name="Rokhsar D.S."/>
        </authorList>
    </citation>
    <scope>NUCLEOTIDE SEQUENCE [LARGE SCALE GENOMIC DNA]</scope>
    <source>
        <strain evidence="7">f. Nagariensis / Eve</strain>
    </source>
</reference>
<dbReference type="InParanoid" id="D8TM40"/>
<gene>
    <name evidence="6" type="ORF">VOLCADRAFT_116432</name>
</gene>
<dbReference type="GO" id="GO:0006364">
    <property type="term" value="P:rRNA processing"/>
    <property type="evidence" value="ECO:0007669"/>
    <property type="project" value="TreeGrafter"/>
</dbReference>
<dbReference type="InterPro" id="IPR015943">
    <property type="entry name" value="WD40/YVTN_repeat-like_dom_sf"/>
</dbReference>
<feature type="compositionally biased region" description="Gly residues" evidence="5">
    <location>
        <begin position="413"/>
        <end position="431"/>
    </location>
</feature>
<dbReference type="KEGG" id="vcn:VOLCADRAFT_116432"/>
<dbReference type="PANTHER" id="PTHR19924">
    <property type="entry name" value="UTP15 U3 SMALL NUCLEOLAR RNA-ASSOCIATED PROTEIN 15 FAMILY MEMBER"/>
    <property type="match status" value="1"/>
</dbReference>
<evidence type="ECO:0000313" key="7">
    <source>
        <dbReference type="Proteomes" id="UP000001058"/>
    </source>
</evidence>
<dbReference type="PANTHER" id="PTHR19924:SF26">
    <property type="entry name" value="U3 SMALL NUCLEOLAR RNA-ASSOCIATED PROTEIN 15 HOMOLOG"/>
    <property type="match status" value="1"/>
</dbReference>
<keyword evidence="7" id="KW-1185">Reference proteome</keyword>
<keyword evidence="2" id="KW-0853">WD repeat</keyword>
<dbReference type="EMBL" id="GL378327">
    <property type="protein sequence ID" value="EFJ51574.1"/>
    <property type="molecule type" value="Genomic_DNA"/>
</dbReference>
<feature type="region of interest" description="Disordered" evidence="5">
    <location>
        <begin position="368"/>
        <end position="458"/>
    </location>
</feature>
<feature type="compositionally biased region" description="Gly residues" evidence="5">
    <location>
        <begin position="900"/>
        <end position="923"/>
    </location>
</feature>
<feature type="compositionally biased region" description="Pro residues" evidence="5">
    <location>
        <begin position="934"/>
        <end position="948"/>
    </location>
</feature>
<evidence type="ECO:0000256" key="4">
    <source>
        <dbReference type="ARBA" id="ARBA00023242"/>
    </source>
</evidence>
<feature type="compositionally biased region" description="Low complexity" evidence="5">
    <location>
        <begin position="924"/>
        <end position="933"/>
    </location>
</feature>
<evidence type="ECO:0000256" key="3">
    <source>
        <dbReference type="ARBA" id="ARBA00022737"/>
    </source>
</evidence>